<sequence length="73" mass="7941">MYFSSVEETCSHELKDPFFTSTATPPALLSELFVGLSDLKQVCVSGSMSALTCCLPSHVSERITTFEFLKTGS</sequence>
<evidence type="ECO:0000313" key="1">
    <source>
        <dbReference type="EMBL" id="KAH3893417.1"/>
    </source>
</evidence>
<evidence type="ECO:0000313" key="2">
    <source>
        <dbReference type="Proteomes" id="UP000828390"/>
    </source>
</evidence>
<reference evidence="1" key="1">
    <citation type="journal article" date="2019" name="bioRxiv">
        <title>The Genome of the Zebra Mussel, Dreissena polymorpha: A Resource for Invasive Species Research.</title>
        <authorList>
            <person name="McCartney M.A."/>
            <person name="Auch B."/>
            <person name="Kono T."/>
            <person name="Mallez S."/>
            <person name="Zhang Y."/>
            <person name="Obille A."/>
            <person name="Becker A."/>
            <person name="Abrahante J.E."/>
            <person name="Garbe J."/>
            <person name="Badalamenti J.P."/>
            <person name="Herman A."/>
            <person name="Mangelson H."/>
            <person name="Liachko I."/>
            <person name="Sullivan S."/>
            <person name="Sone E.D."/>
            <person name="Koren S."/>
            <person name="Silverstein K.A.T."/>
            <person name="Beckman K.B."/>
            <person name="Gohl D.M."/>
        </authorList>
    </citation>
    <scope>NUCLEOTIDE SEQUENCE</scope>
    <source>
        <strain evidence="1">Duluth1</strain>
        <tissue evidence="1">Whole animal</tissue>
    </source>
</reference>
<comment type="caution">
    <text evidence="1">The sequence shown here is derived from an EMBL/GenBank/DDBJ whole genome shotgun (WGS) entry which is preliminary data.</text>
</comment>
<keyword evidence="2" id="KW-1185">Reference proteome</keyword>
<dbReference type="EMBL" id="JAIWYP010000001">
    <property type="protein sequence ID" value="KAH3893417.1"/>
    <property type="molecule type" value="Genomic_DNA"/>
</dbReference>
<name>A0A9D4S8A6_DREPO</name>
<protein>
    <submittedName>
        <fullName evidence="1">Uncharacterized protein</fullName>
    </submittedName>
</protein>
<organism evidence="1 2">
    <name type="scientific">Dreissena polymorpha</name>
    <name type="common">Zebra mussel</name>
    <name type="synonym">Mytilus polymorpha</name>
    <dbReference type="NCBI Taxonomy" id="45954"/>
    <lineage>
        <taxon>Eukaryota</taxon>
        <taxon>Metazoa</taxon>
        <taxon>Spiralia</taxon>
        <taxon>Lophotrochozoa</taxon>
        <taxon>Mollusca</taxon>
        <taxon>Bivalvia</taxon>
        <taxon>Autobranchia</taxon>
        <taxon>Heteroconchia</taxon>
        <taxon>Euheterodonta</taxon>
        <taxon>Imparidentia</taxon>
        <taxon>Neoheterodontei</taxon>
        <taxon>Myida</taxon>
        <taxon>Dreissenoidea</taxon>
        <taxon>Dreissenidae</taxon>
        <taxon>Dreissena</taxon>
    </lineage>
</organism>
<accession>A0A9D4S8A6</accession>
<dbReference type="Proteomes" id="UP000828390">
    <property type="component" value="Unassembled WGS sequence"/>
</dbReference>
<proteinExistence type="predicted"/>
<dbReference type="AlphaFoldDB" id="A0A9D4S8A6"/>
<gene>
    <name evidence="1" type="ORF">DPMN_017564</name>
</gene>
<reference evidence="1" key="2">
    <citation type="submission" date="2020-11" db="EMBL/GenBank/DDBJ databases">
        <authorList>
            <person name="McCartney M.A."/>
            <person name="Auch B."/>
            <person name="Kono T."/>
            <person name="Mallez S."/>
            <person name="Becker A."/>
            <person name="Gohl D.M."/>
            <person name="Silverstein K.A.T."/>
            <person name="Koren S."/>
            <person name="Bechman K.B."/>
            <person name="Herman A."/>
            <person name="Abrahante J.E."/>
            <person name="Garbe J."/>
        </authorList>
    </citation>
    <scope>NUCLEOTIDE SEQUENCE</scope>
    <source>
        <strain evidence="1">Duluth1</strain>
        <tissue evidence="1">Whole animal</tissue>
    </source>
</reference>